<name>A0ACB8SZG8_9AGAM</name>
<reference evidence="1" key="2">
    <citation type="journal article" date="2022" name="New Phytol.">
        <title>Evolutionary transition to the ectomycorrhizal habit in the genomes of a hyperdiverse lineage of mushroom-forming fungi.</title>
        <authorList>
            <person name="Looney B."/>
            <person name="Miyauchi S."/>
            <person name="Morin E."/>
            <person name="Drula E."/>
            <person name="Courty P.E."/>
            <person name="Kohler A."/>
            <person name="Kuo A."/>
            <person name="LaButti K."/>
            <person name="Pangilinan J."/>
            <person name="Lipzen A."/>
            <person name="Riley R."/>
            <person name="Andreopoulos W."/>
            <person name="He G."/>
            <person name="Johnson J."/>
            <person name="Nolan M."/>
            <person name="Tritt A."/>
            <person name="Barry K.W."/>
            <person name="Grigoriev I.V."/>
            <person name="Nagy L.G."/>
            <person name="Hibbett D."/>
            <person name="Henrissat B."/>
            <person name="Matheny P.B."/>
            <person name="Labbe J."/>
            <person name="Martin F.M."/>
        </authorList>
    </citation>
    <scope>NUCLEOTIDE SEQUENCE</scope>
    <source>
        <strain evidence="1">HHB10654</strain>
    </source>
</reference>
<sequence>MQSNPQPPVSSLPIDVLKEIFEEVHISSPSHRGTPMNILAISSVCAAWRRTAYDMPAIWAYIPVTPPALTRHFIENARGAPLALCTDGPLVPEDSFVGQEVDEDTLAALTGVYDRISIVSARFYQAEDAAALLRGLDAGVQDRTVPLKVLVIATPPLNMPMGRGVPRGLRLDDMRLHGLCAAAHTIGLSGDVSIPFLSEPAPARPIMLSPSTTTLKLSASAHSVCRVIPSRLQALCDGSPSLASLTLARTLFTEVPEDRLPLPNLRRVELSTSHVPFLGGGSENIGEFDSIFSLPPECVLLVDVGRGHASPVGGPRCPFFWPLRFLRDRGCDGVTLTMGEPDRDNGATRLRWEAYCTRGRWPVSPPNPPFTAHDAPSKSCATRLEQAMETLCASSGTTALTVVCSTPLYAPCLRFRLGENLQALVTIRCPMGPLVRELQRRVPPALARIGIHSPAELEHAAGGGVRAMDRFYAMLCDLLCALGSGLDGRKVELRLDAAFKEAVRRVALCEAPVEGDGAALHQARLHYEASVESVLYEDHRA</sequence>
<keyword evidence="2" id="KW-1185">Reference proteome</keyword>
<comment type="caution">
    <text evidence="1">The sequence shown here is derived from an EMBL/GenBank/DDBJ whole genome shotgun (WGS) entry which is preliminary data.</text>
</comment>
<evidence type="ECO:0000313" key="2">
    <source>
        <dbReference type="Proteomes" id="UP000814140"/>
    </source>
</evidence>
<dbReference type="EMBL" id="MU277212">
    <property type="protein sequence ID" value="KAI0061570.1"/>
    <property type="molecule type" value="Genomic_DNA"/>
</dbReference>
<organism evidence="1 2">
    <name type="scientific">Artomyces pyxidatus</name>
    <dbReference type="NCBI Taxonomy" id="48021"/>
    <lineage>
        <taxon>Eukaryota</taxon>
        <taxon>Fungi</taxon>
        <taxon>Dikarya</taxon>
        <taxon>Basidiomycota</taxon>
        <taxon>Agaricomycotina</taxon>
        <taxon>Agaricomycetes</taxon>
        <taxon>Russulales</taxon>
        <taxon>Auriscalpiaceae</taxon>
        <taxon>Artomyces</taxon>
    </lineage>
</organism>
<dbReference type="Proteomes" id="UP000814140">
    <property type="component" value="Unassembled WGS sequence"/>
</dbReference>
<gene>
    <name evidence="1" type="ORF">BV25DRAFT_1916918</name>
</gene>
<reference evidence="1" key="1">
    <citation type="submission" date="2021-03" db="EMBL/GenBank/DDBJ databases">
        <authorList>
            <consortium name="DOE Joint Genome Institute"/>
            <person name="Ahrendt S."/>
            <person name="Looney B.P."/>
            <person name="Miyauchi S."/>
            <person name="Morin E."/>
            <person name="Drula E."/>
            <person name="Courty P.E."/>
            <person name="Chicoki N."/>
            <person name="Fauchery L."/>
            <person name="Kohler A."/>
            <person name="Kuo A."/>
            <person name="Labutti K."/>
            <person name="Pangilinan J."/>
            <person name="Lipzen A."/>
            <person name="Riley R."/>
            <person name="Andreopoulos W."/>
            <person name="He G."/>
            <person name="Johnson J."/>
            <person name="Barry K.W."/>
            <person name="Grigoriev I.V."/>
            <person name="Nagy L."/>
            <person name="Hibbett D."/>
            <person name="Henrissat B."/>
            <person name="Matheny P.B."/>
            <person name="Labbe J."/>
            <person name="Martin F."/>
        </authorList>
    </citation>
    <scope>NUCLEOTIDE SEQUENCE</scope>
    <source>
        <strain evidence="1">HHB10654</strain>
    </source>
</reference>
<proteinExistence type="predicted"/>
<protein>
    <submittedName>
        <fullName evidence="1">Uncharacterized protein</fullName>
    </submittedName>
</protein>
<accession>A0ACB8SZG8</accession>
<evidence type="ECO:0000313" key="1">
    <source>
        <dbReference type="EMBL" id="KAI0061570.1"/>
    </source>
</evidence>